<name>F2J489_POLGS</name>
<evidence type="ECO:0000313" key="3">
    <source>
        <dbReference type="EMBL" id="ADZ71031.1"/>
    </source>
</evidence>
<evidence type="ECO:0000256" key="2">
    <source>
        <dbReference type="SAM" id="MobiDB-lite"/>
    </source>
</evidence>
<dbReference type="RefSeq" id="WP_013653345.1">
    <property type="nucleotide sequence ID" value="NC_015259.1"/>
</dbReference>
<feature type="compositionally biased region" description="Basic and acidic residues" evidence="2">
    <location>
        <begin position="1"/>
        <end position="10"/>
    </location>
</feature>
<dbReference type="eggNOG" id="COG2257">
    <property type="taxonomic scope" value="Bacteria"/>
</dbReference>
<dbReference type="InterPro" id="IPR029025">
    <property type="entry name" value="T3SS_substrate_exporter_C"/>
</dbReference>
<dbReference type="PANTHER" id="PTHR30531">
    <property type="entry name" value="FLAGELLAR BIOSYNTHETIC PROTEIN FLHB"/>
    <property type="match status" value="1"/>
</dbReference>
<dbReference type="GO" id="GO:0009306">
    <property type="term" value="P:protein secretion"/>
    <property type="evidence" value="ECO:0007669"/>
    <property type="project" value="InterPro"/>
</dbReference>
<dbReference type="OrthoDB" id="5244399at2"/>
<dbReference type="InterPro" id="IPR006135">
    <property type="entry name" value="T3SS_substrate_exporter"/>
</dbReference>
<dbReference type="AlphaFoldDB" id="F2J489"/>
<keyword evidence="3" id="KW-0282">Flagellum</keyword>
<dbReference type="SUPFAM" id="SSF160544">
    <property type="entry name" value="EscU C-terminal domain-like"/>
    <property type="match status" value="1"/>
</dbReference>
<dbReference type="STRING" id="991905.SL003B_2608"/>
<evidence type="ECO:0000256" key="1">
    <source>
        <dbReference type="ARBA" id="ARBA00010690"/>
    </source>
</evidence>
<dbReference type="Proteomes" id="UP000008130">
    <property type="component" value="Chromosome"/>
</dbReference>
<dbReference type="HOGENOM" id="CLU_041013_4_2_5"/>
<organism evidence="3 4">
    <name type="scientific">Polymorphum gilvum (strain LMG 25793 / CGMCC 1.9160 / SL003B-26A1)</name>
    <dbReference type="NCBI Taxonomy" id="991905"/>
    <lineage>
        <taxon>Bacteria</taxon>
        <taxon>Pseudomonadati</taxon>
        <taxon>Pseudomonadota</taxon>
        <taxon>Alphaproteobacteria</taxon>
        <taxon>Rhodobacterales</taxon>
        <taxon>Paracoccaceae</taxon>
        <taxon>Polymorphum</taxon>
    </lineage>
</organism>
<sequence length="105" mass="11144">MSGDGDRPDAGQEEPAADDRRRLAVALHYDKAGAPTVTAKGRGAVARRIEETARAHGVPIEADPLLAEALAQIEIDQEIPVELYQAVAVLIGFILRTGTAPHAPR</sequence>
<dbReference type="KEGG" id="pgv:SL003B_2608"/>
<reference evidence="3 4" key="1">
    <citation type="journal article" date="2011" name="J. Bacteriol.">
        <title>Complete genome sequence of Polymorphum gilvum SL003B-26A1T, a crude oil-degrading bacterium from oil-polluted saline soil.</title>
        <authorList>
            <person name="Li S.G."/>
            <person name="Tang Y.Q."/>
            <person name="Nie Y."/>
            <person name="Cai M."/>
            <person name="Wu X.L."/>
        </authorList>
    </citation>
    <scope>NUCLEOTIDE SEQUENCE [LARGE SCALE GENOMIC DNA]</scope>
    <source>
        <strain evidence="4">LMG 25793 / CGMCC 1.9160 / SL003B-26A1</strain>
    </source>
</reference>
<protein>
    <submittedName>
        <fullName evidence="3">Cytoplasmic domain of flagellar protein FhlB-like protein</fullName>
    </submittedName>
</protein>
<dbReference type="Gene3D" id="3.40.1690.10">
    <property type="entry name" value="secretion proteins EscU"/>
    <property type="match status" value="1"/>
</dbReference>
<dbReference type="GO" id="GO:0005886">
    <property type="term" value="C:plasma membrane"/>
    <property type="evidence" value="ECO:0007669"/>
    <property type="project" value="TreeGrafter"/>
</dbReference>
<gene>
    <name evidence="3" type="ordered locus">SL003B_2608</name>
</gene>
<dbReference type="PANTHER" id="PTHR30531:SF12">
    <property type="entry name" value="FLAGELLAR BIOSYNTHETIC PROTEIN FLHB"/>
    <property type="match status" value="1"/>
</dbReference>
<dbReference type="Pfam" id="PF01312">
    <property type="entry name" value="Bac_export_2"/>
    <property type="match status" value="1"/>
</dbReference>
<evidence type="ECO:0000313" key="4">
    <source>
        <dbReference type="Proteomes" id="UP000008130"/>
    </source>
</evidence>
<accession>F2J489</accession>
<keyword evidence="3" id="KW-0969">Cilium</keyword>
<keyword evidence="4" id="KW-1185">Reference proteome</keyword>
<keyword evidence="3" id="KW-0966">Cell projection</keyword>
<proteinExistence type="inferred from homology"/>
<comment type="similarity">
    <text evidence="1">Belongs to the type III secretion exporter family.</text>
</comment>
<feature type="region of interest" description="Disordered" evidence="2">
    <location>
        <begin position="1"/>
        <end position="21"/>
    </location>
</feature>
<dbReference type="EMBL" id="CP002568">
    <property type="protein sequence ID" value="ADZ71031.1"/>
    <property type="molecule type" value="Genomic_DNA"/>
</dbReference>
<dbReference type="PATRIC" id="fig|991905.3.peg.2670"/>